<dbReference type="GO" id="GO:0003677">
    <property type="term" value="F:DNA binding"/>
    <property type="evidence" value="ECO:0007669"/>
    <property type="project" value="InterPro"/>
</dbReference>
<accession>A0A2I0KJM1</accession>
<dbReference type="EC" id="2.7.7.6" evidence="3"/>
<dbReference type="FunFam" id="3.90.1100.10:FF:000008">
    <property type="entry name" value="DNA-directed RNA polymerase subunit beta"/>
    <property type="match status" value="1"/>
</dbReference>
<evidence type="ECO:0000256" key="6">
    <source>
        <dbReference type="ARBA" id="ARBA00022695"/>
    </source>
</evidence>
<evidence type="ECO:0000259" key="9">
    <source>
        <dbReference type="Pfam" id="PF04563"/>
    </source>
</evidence>
<feature type="domain" description="RNA polymerase beta subunit protrusion" evidence="9">
    <location>
        <begin position="55"/>
        <end position="147"/>
    </location>
</feature>
<gene>
    <name evidence="10" type="ORF">CRG98_010774</name>
</gene>
<dbReference type="GO" id="GO:0000428">
    <property type="term" value="C:DNA-directed RNA polymerase complex"/>
    <property type="evidence" value="ECO:0007669"/>
    <property type="project" value="UniProtKB-KW"/>
</dbReference>
<evidence type="ECO:0000256" key="7">
    <source>
        <dbReference type="ARBA" id="ARBA00023163"/>
    </source>
</evidence>
<dbReference type="GO" id="GO:0003899">
    <property type="term" value="F:DNA-directed RNA polymerase activity"/>
    <property type="evidence" value="ECO:0007669"/>
    <property type="project" value="UniProtKB-EC"/>
</dbReference>
<reference evidence="10 11" key="1">
    <citation type="submission" date="2017-11" db="EMBL/GenBank/DDBJ databases">
        <title>De-novo sequencing of pomegranate (Punica granatum L.) genome.</title>
        <authorList>
            <person name="Akparov Z."/>
            <person name="Amiraslanov A."/>
            <person name="Hajiyeva S."/>
            <person name="Abbasov M."/>
            <person name="Kaur K."/>
            <person name="Hamwieh A."/>
            <person name="Solovyev V."/>
            <person name="Salamov A."/>
            <person name="Braich B."/>
            <person name="Kosarev P."/>
            <person name="Mahmoud A."/>
            <person name="Hajiyev E."/>
            <person name="Babayeva S."/>
            <person name="Izzatullayeva V."/>
            <person name="Mammadov A."/>
            <person name="Mammadov A."/>
            <person name="Sharifova S."/>
            <person name="Ojaghi J."/>
            <person name="Eynullazada K."/>
            <person name="Bayramov B."/>
            <person name="Abdulazimova A."/>
            <person name="Shahmuradov I."/>
        </authorList>
    </citation>
    <scope>NUCLEOTIDE SEQUENCE [LARGE SCALE GENOMIC DNA]</scope>
    <source>
        <strain evidence="11">cv. AG2017</strain>
        <tissue evidence="10">Leaf</tissue>
    </source>
</reference>
<dbReference type="PANTHER" id="PTHR20856">
    <property type="entry name" value="DNA-DIRECTED RNA POLYMERASE I SUBUNIT 2"/>
    <property type="match status" value="1"/>
</dbReference>
<dbReference type="Pfam" id="PF04563">
    <property type="entry name" value="RNA_pol_Rpb2_1"/>
    <property type="match status" value="1"/>
</dbReference>
<dbReference type="GO" id="GO:0006351">
    <property type="term" value="P:DNA-templated transcription"/>
    <property type="evidence" value="ECO:0007669"/>
    <property type="project" value="InterPro"/>
</dbReference>
<keyword evidence="6" id="KW-0548">Nucleotidyltransferase</keyword>
<evidence type="ECO:0000256" key="4">
    <source>
        <dbReference type="ARBA" id="ARBA00022478"/>
    </source>
</evidence>
<dbReference type="GO" id="GO:0032549">
    <property type="term" value="F:ribonucleoside binding"/>
    <property type="evidence" value="ECO:0007669"/>
    <property type="project" value="InterPro"/>
</dbReference>
<keyword evidence="8" id="KW-0539">Nucleus</keyword>
<evidence type="ECO:0000256" key="1">
    <source>
        <dbReference type="ARBA" id="ARBA00004123"/>
    </source>
</evidence>
<proteinExistence type="inferred from homology"/>
<protein>
    <recommendedName>
        <fullName evidence="3">DNA-directed RNA polymerase</fullName>
        <ecNumber evidence="3">2.7.7.6</ecNumber>
    </recommendedName>
</protein>
<dbReference type="SUPFAM" id="SSF64484">
    <property type="entry name" value="beta and beta-prime subunits of DNA dependent RNA-polymerase"/>
    <property type="match status" value="1"/>
</dbReference>
<keyword evidence="7" id="KW-0804">Transcription</keyword>
<sequence length="153" mass="17454">MGGKRPGAVEDYEELRELFRHHIESFDHTVESGLETMFLGIKPVVVYPPQKEGNSKAMSNRLLPYECRQARISYSGKFAADICFQYDDGPVIREKINLGQFPIMLKSKLCHLSDADPQKLVSCKEEASEMGGYFILNGLERVVRLLILPKRNY</sequence>
<dbReference type="InterPro" id="IPR015712">
    <property type="entry name" value="DNA-dir_RNA_pol_su2"/>
</dbReference>
<evidence type="ECO:0000256" key="2">
    <source>
        <dbReference type="ARBA" id="ARBA00006835"/>
    </source>
</evidence>
<evidence type="ECO:0000313" key="11">
    <source>
        <dbReference type="Proteomes" id="UP000233551"/>
    </source>
</evidence>
<evidence type="ECO:0000256" key="5">
    <source>
        <dbReference type="ARBA" id="ARBA00022679"/>
    </source>
</evidence>
<dbReference type="Proteomes" id="UP000233551">
    <property type="component" value="Unassembled WGS sequence"/>
</dbReference>
<comment type="subcellular location">
    <subcellularLocation>
        <location evidence="1">Nucleus</location>
    </subcellularLocation>
</comment>
<keyword evidence="11" id="KW-1185">Reference proteome</keyword>
<comment type="similarity">
    <text evidence="2">Belongs to the RNA polymerase beta chain family.</text>
</comment>
<dbReference type="AlphaFoldDB" id="A0A2I0KJM1"/>
<dbReference type="STRING" id="22663.A0A2I0KJM1"/>
<feature type="non-terminal residue" evidence="10">
    <location>
        <position position="153"/>
    </location>
</feature>
<evidence type="ECO:0000256" key="8">
    <source>
        <dbReference type="ARBA" id="ARBA00023242"/>
    </source>
</evidence>
<keyword evidence="4" id="KW-0240">DNA-directed RNA polymerase</keyword>
<dbReference type="EMBL" id="PGOL01000542">
    <property type="protein sequence ID" value="PKI68717.1"/>
    <property type="molecule type" value="Genomic_DNA"/>
</dbReference>
<evidence type="ECO:0000256" key="3">
    <source>
        <dbReference type="ARBA" id="ARBA00012418"/>
    </source>
</evidence>
<dbReference type="InterPro" id="IPR007644">
    <property type="entry name" value="RNA_pol_bsu_protrusion"/>
</dbReference>
<organism evidence="10 11">
    <name type="scientific">Punica granatum</name>
    <name type="common">Pomegranate</name>
    <dbReference type="NCBI Taxonomy" id="22663"/>
    <lineage>
        <taxon>Eukaryota</taxon>
        <taxon>Viridiplantae</taxon>
        <taxon>Streptophyta</taxon>
        <taxon>Embryophyta</taxon>
        <taxon>Tracheophyta</taxon>
        <taxon>Spermatophyta</taxon>
        <taxon>Magnoliopsida</taxon>
        <taxon>eudicotyledons</taxon>
        <taxon>Gunneridae</taxon>
        <taxon>Pentapetalae</taxon>
        <taxon>rosids</taxon>
        <taxon>malvids</taxon>
        <taxon>Myrtales</taxon>
        <taxon>Lythraceae</taxon>
        <taxon>Punica</taxon>
    </lineage>
</organism>
<name>A0A2I0KJM1_PUNGR</name>
<dbReference type="GO" id="GO:0005634">
    <property type="term" value="C:nucleus"/>
    <property type="evidence" value="ECO:0007669"/>
    <property type="project" value="UniProtKB-SubCell"/>
</dbReference>
<evidence type="ECO:0000313" key="10">
    <source>
        <dbReference type="EMBL" id="PKI68717.1"/>
    </source>
</evidence>
<comment type="caution">
    <text evidence="10">The sequence shown here is derived from an EMBL/GenBank/DDBJ whole genome shotgun (WGS) entry which is preliminary data.</text>
</comment>
<dbReference type="Gene3D" id="3.90.1100.10">
    <property type="match status" value="1"/>
</dbReference>
<keyword evidence="5" id="KW-0808">Transferase</keyword>